<keyword evidence="2" id="KW-1185">Reference proteome</keyword>
<comment type="caution">
    <text evidence="1">The sequence shown here is derived from an EMBL/GenBank/DDBJ whole genome shotgun (WGS) entry which is preliminary data.</text>
</comment>
<dbReference type="AlphaFoldDB" id="A0A0C2N7J8"/>
<evidence type="ECO:0000313" key="2">
    <source>
        <dbReference type="Proteomes" id="UP000031668"/>
    </source>
</evidence>
<protein>
    <submittedName>
        <fullName evidence="1">Uncharacterized protein</fullName>
    </submittedName>
</protein>
<accession>A0A0C2N7J8</accession>
<name>A0A0C2N7J8_THEKT</name>
<organism evidence="1 2">
    <name type="scientific">Thelohanellus kitauei</name>
    <name type="common">Myxosporean</name>
    <dbReference type="NCBI Taxonomy" id="669202"/>
    <lineage>
        <taxon>Eukaryota</taxon>
        <taxon>Metazoa</taxon>
        <taxon>Cnidaria</taxon>
        <taxon>Myxozoa</taxon>
        <taxon>Myxosporea</taxon>
        <taxon>Bivalvulida</taxon>
        <taxon>Platysporina</taxon>
        <taxon>Myxobolidae</taxon>
        <taxon>Thelohanellus</taxon>
    </lineage>
</organism>
<gene>
    <name evidence="1" type="ORF">RF11_05755</name>
</gene>
<evidence type="ECO:0000313" key="1">
    <source>
        <dbReference type="EMBL" id="KII72320.1"/>
    </source>
</evidence>
<sequence length="191" mass="22487">MLCHIERYVFLVLKIWTLAQKYYGLDSYSIYDDYDYSIPPPHLVPLYKNIYFENKNYKLRISIQSTDKKILFILFTGKNQNTEGNKSLLLGSNDGGNHFQTLNLSLNGESVSINEMVPVKGYLFCYSTLKSTLAYFDKELNGFHIHKYHNDGTLTPHRFYPQYIFQLVPESSRSFVRSLYFSKLYEVFVNY</sequence>
<dbReference type="Proteomes" id="UP000031668">
    <property type="component" value="Unassembled WGS sequence"/>
</dbReference>
<reference evidence="1 2" key="1">
    <citation type="journal article" date="2014" name="Genome Biol. Evol.">
        <title>The genome of the myxosporean Thelohanellus kitauei shows adaptations to nutrient acquisition within its fish host.</title>
        <authorList>
            <person name="Yang Y."/>
            <person name="Xiong J."/>
            <person name="Zhou Z."/>
            <person name="Huo F."/>
            <person name="Miao W."/>
            <person name="Ran C."/>
            <person name="Liu Y."/>
            <person name="Zhang J."/>
            <person name="Feng J."/>
            <person name="Wang M."/>
            <person name="Wang M."/>
            <person name="Wang L."/>
            <person name="Yao B."/>
        </authorList>
    </citation>
    <scope>NUCLEOTIDE SEQUENCE [LARGE SCALE GENOMIC DNA]</scope>
    <source>
        <strain evidence="1">Wuqing</strain>
    </source>
</reference>
<proteinExistence type="predicted"/>
<dbReference type="EMBL" id="JWZT01001292">
    <property type="protein sequence ID" value="KII72320.1"/>
    <property type="molecule type" value="Genomic_DNA"/>
</dbReference>